<evidence type="ECO:0000256" key="2">
    <source>
        <dbReference type="ARBA" id="ARBA00009320"/>
    </source>
</evidence>
<dbReference type="OMA" id="ICTDHMV"/>
<feature type="modified residue" description="N6-(pyridoxal phosphate)lysine" evidence="6">
    <location>
        <position position="252"/>
    </location>
</feature>
<dbReference type="Gene3D" id="3.30.470.10">
    <property type="match status" value="1"/>
</dbReference>
<evidence type="ECO:0000256" key="1">
    <source>
        <dbReference type="ARBA" id="ARBA00001933"/>
    </source>
</evidence>
<dbReference type="InterPro" id="IPR043132">
    <property type="entry name" value="BCAT-like_C"/>
</dbReference>
<dbReference type="GO" id="GO:0005739">
    <property type="term" value="C:mitochondrion"/>
    <property type="evidence" value="ECO:0007669"/>
    <property type="project" value="TreeGrafter"/>
</dbReference>
<protein>
    <submittedName>
        <fullName evidence="7">Branched-chain-amino-acid aminotransferase</fullName>
    </submittedName>
</protein>
<dbReference type="STRING" id="526221.C9SB46"/>
<dbReference type="GO" id="GO:0004084">
    <property type="term" value="F:branched-chain-amino-acid transaminase activity"/>
    <property type="evidence" value="ECO:0007669"/>
    <property type="project" value="InterPro"/>
</dbReference>
<evidence type="ECO:0000256" key="3">
    <source>
        <dbReference type="ARBA" id="ARBA00022576"/>
    </source>
</evidence>
<evidence type="ECO:0000256" key="4">
    <source>
        <dbReference type="ARBA" id="ARBA00022679"/>
    </source>
</evidence>
<gene>
    <name evidence="7" type="ORF">VDBG_01705</name>
</gene>
<dbReference type="RefSeq" id="XP_003007517.1">
    <property type="nucleotide sequence ID" value="XM_003007471.1"/>
</dbReference>
<keyword evidence="4 7" id="KW-0808">Transferase</keyword>
<accession>C9SB46</accession>
<dbReference type="HOGENOM" id="CLU_031922_0_0_1"/>
<dbReference type="KEGG" id="val:VDBG_01705"/>
<dbReference type="GO" id="GO:0009099">
    <property type="term" value="P:L-valine biosynthetic process"/>
    <property type="evidence" value="ECO:0007669"/>
    <property type="project" value="TreeGrafter"/>
</dbReference>
<dbReference type="PANTHER" id="PTHR11825">
    <property type="entry name" value="SUBGROUP IIII AMINOTRANSFERASE"/>
    <property type="match status" value="1"/>
</dbReference>
<dbReference type="GeneID" id="9533846"/>
<evidence type="ECO:0000313" key="7">
    <source>
        <dbReference type="EMBL" id="EEY15596.1"/>
    </source>
</evidence>
<comment type="cofactor">
    <cofactor evidence="1">
        <name>pyridoxal 5'-phosphate</name>
        <dbReference type="ChEBI" id="CHEBI:597326"/>
    </cofactor>
</comment>
<name>C9SB46_VERA1</name>
<keyword evidence="8" id="KW-1185">Reference proteome</keyword>
<dbReference type="GO" id="GO:0009098">
    <property type="term" value="P:L-leucine biosynthetic process"/>
    <property type="evidence" value="ECO:0007669"/>
    <property type="project" value="TreeGrafter"/>
</dbReference>
<dbReference type="AlphaFoldDB" id="C9SB46"/>
<dbReference type="InterPro" id="IPR036038">
    <property type="entry name" value="Aminotransferase-like"/>
</dbReference>
<reference evidence="8" key="1">
    <citation type="journal article" date="2011" name="PLoS Pathog.">
        <title>Comparative genomics yields insights into niche adaptation of plant vascular wilt pathogens.</title>
        <authorList>
            <person name="Klosterman S.J."/>
            <person name="Subbarao K.V."/>
            <person name="Kang S."/>
            <person name="Veronese P."/>
            <person name="Gold S.E."/>
            <person name="Thomma B.P.H.J."/>
            <person name="Chen Z."/>
            <person name="Henrissat B."/>
            <person name="Lee Y.-H."/>
            <person name="Park J."/>
            <person name="Garcia-Pedrajas M.D."/>
            <person name="Barbara D.J."/>
            <person name="Anchieta A."/>
            <person name="de Jonge R."/>
            <person name="Santhanam P."/>
            <person name="Maruthachalam K."/>
            <person name="Atallah Z."/>
            <person name="Amyotte S.G."/>
            <person name="Paz Z."/>
            <person name="Inderbitzin P."/>
            <person name="Hayes R.J."/>
            <person name="Heiman D.I."/>
            <person name="Young S."/>
            <person name="Zeng Q."/>
            <person name="Engels R."/>
            <person name="Galagan J."/>
            <person name="Cuomo C.A."/>
            <person name="Dobinson K.F."/>
            <person name="Ma L.-J."/>
        </authorList>
    </citation>
    <scope>NUCLEOTIDE SEQUENCE [LARGE SCALE GENOMIC DNA]</scope>
    <source>
        <strain evidence="8">VaMs.102 / ATCC MYA-4576 / FGSC 10136</strain>
    </source>
</reference>
<dbReference type="eggNOG" id="KOG0975">
    <property type="taxonomic scope" value="Eukaryota"/>
</dbReference>
<comment type="similarity">
    <text evidence="2">Belongs to the class-IV pyridoxal-phosphate-dependent aminotransferase family.</text>
</comment>
<proteinExistence type="inferred from homology"/>
<dbReference type="InterPro" id="IPR005786">
    <property type="entry name" value="B_amino_transII"/>
</dbReference>
<dbReference type="EMBL" id="DS985215">
    <property type="protein sequence ID" value="EEY15596.1"/>
    <property type="molecule type" value="Genomic_DNA"/>
</dbReference>
<sequence length="399" mass="42991">MAPAAVSPGVQDVDLTSSAIERKLDALPVKNGSAVGVSADANGKKVSQPAELDASKLVFTRNTNPRAVPSEAVANSGTETICTDHMITATWNATTGWAAPELKAYGPLSLMPTASVLHYATECFEGLKCYRGEDGRLRLFRPSLNAARMLMSTLRISLPAFAPAELEKLLHALLAVDGPKWLPRDRPGSYLYIRPTMIGTQSQLGVQAPSEAMLYIIVSFMPRMDSPPGGMRLHTSPEDQVRAWVGGFGYAKVGANYGPSLAATVEARKRGFGQILWLYGEDQLCTEAGASNFFAAGRPAGPSMIELRLAGQVDVVERKYSIDEVIEPAPRVAFSSPLPPAPAYFVCPISLIHHRGKDINIGMGSGEGGELTLKLKGYMRDIMYGGEEHEWAVTVQEEQ</sequence>
<dbReference type="Gene3D" id="3.20.10.10">
    <property type="entry name" value="D-amino Acid Aminotransferase, subunit A, domain 2"/>
    <property type="match status" value="2"/>
</dbReference>
<evidence type="ECO:0000256" key="6">
    <source>
        <dbReference type="PIRSR" id="PIRSR006468-1"/>
    </source>
</evidence>
<dbReference type="PIRSF" id="PIRSF006468">
    <property type="entry name" value="BCAT1"/>
    <property type="match status" value="1"/>
</dbReference>
<dbReference type="SUPFAM" id="SSF56752">
    <property type="entry name" value="D-aminoacid aminotransferase-like PLP-dependent enzymes"/>
    <property type="match status" value="1"/>
</dbReference>
<dbReference type="InterPro" id="IPR001544">
    <property type="entry name" value="Aminotrans_IV"/>
</dbReference>
<evidence type="ECO:0000256" key="5">
    <source>
        <dbReference type="ARBA" id="ARBA00022898"/>
    </source>
</evidence>
<evidence type="ECO:0000313" key="8">
    <source>
        <dbReference type="Proteomes" id="UP000008698"/>
    </source>
</evidence>
<dbReference type="FunFam" id="3.30.470.10:FF:000012">
    <property type="entry name" value="Branched-chain-amino-acid aminotransferase"/>
    <property type="match status" value="1"/>
</dbReference>
<dbReference type="OrthoDB" id="1732691at2759"/>
<dbReference type="Pfam" id="PF01063">
    <property type="entry name" value="Aminotran_4"/>
    <property type="match status" value="1"/>
</dbReference>
<dbReference type="Proteomes" id="UP000008698">
    <property type="component" value="Unassembled WGS sequence"/>
</dbReference>
<keyword evidence="3 7" id="KW-0032">Aminotransferase</keyword>
<dbReference type="InterPro" id="IPR043131">
    <property type="entry name" value="BCAT-like_N"/>
</dbReference>
<organism evidence="8">
    <name type="scientific">Verticillium alfalfae (strain VaMs.102 / ATCC MYA-4576 / FGSC 10136)</name>
    <name type="common">Verticillium wilt of alfalfa</name>
    <name type="synonym">Verticillium albo-atrum</name>
    <dbReference type="NCBI Taxonomy" id="526221"/>
    <lineage>
        <taxon>Eukaryota</taxon>
        <taxon>Fungi</taxon>
        <taxon>Dikarya</taxon>
        <taxon>Ascomycota</taxon>
        <taxon>Pezizomycotina</taxon>
        <taxon>Sordariomycetes</taxon>
        <taxon>Hypocreomycetidae</taxon>
        <taxon>Glomerellales</taxon>
        <taxon>Plectosphaerellaceae</taxon>
        <taxon>Verticillium</taxon>
    </lineage>
</organism>
<dbReference type="PANTHER" id="PTHR11825:SF69">
    <property type="entry name" value="BRANCHED-CHAIN-AMINO-ACID AMINOTRANSFERASE"/>
    <property type="match status" value="1"/>
</dbReference>
<keyword evidence="5" id="KW-0663">Pyridoxal phosphate</keyword>